<evidence type="ECO:0000313" key="2">
    <source>
        <dbReference type="Proteomes" id="UP000317371"/>
    </source>
</evidence>
<organism evidence="1 2">
    <name type="scientific">Litorilinea aerophila</name>
    <dbReference type="NCBI Taxonomy" id="1204385"/>
    <lineage>
        <taxon>Bacteria</taxon>
        <taxon>Bacillati</taxon>
        <taxon>Chloroflexota</taxon>
        <taxon>Caldilineae</taxon>
        <taxon>Caldilineales</taxon>
        <taxon>Caldilineaceae</taxon>
        <taxon>Litorilinea</taxon>
    </lineage>
</organism>
<accession>A0A540VKF6</accession>
<dbReference type="OrthoDB" id="9773830at2"/>
<keyword evidence="1" id="KW-0223">Dioxygenase</keyword>
<keyword evidence="2" id="KW-1185">Reference proteome</keyword>
<reference evidence="1 2" key="1">
    <citation type="submission" date="2019-06" db="EMBL/GenBank/DDBJ databases">
        <title>Genome sequence of Litorilinea aerophila BAA-2444.</title>
        <authorList>
            <person name="Maclea K.S."/>
            <person name="Maurais E.G."/>
            <person name="Iannazzi L.C."/>
        </authorList>
    </citation>
    <scope>NUCLEOTIDE SEQUENCE [LARGE SCALE GENOMIC DNA]</scope>
    <source>
        <strain evidence="1 2">ATCC BAA-2444</strain>
    </source>
</reference>
<dbReference type="SUPFAM" id="SSF51197">
    <property type="entry name" value="Clavaminate synthase-like"/>
    <property type="match status" value="1"/>
</dbReference>
<dbReference type="PANTHER" id="PTHR20883:SF48">
    <property type="entry name" value="ECTOINE DIOXYGENASE"/>
    <property type="match status" value="1"/>
</dbReference>
<gene>
    <name evidence="1" type="ORF">FKZ61_04250</name>
</gene>
<comment type="caution">
    <text evidence="1">The sequence shown here is derived from an EMBL/GenBank/DDBJ whole genome shotgun (WGS) entry which is preliminary data.</text>
</comment>
<evidence type="ECO:0000313" key="1">
    <source>
        <dbReference type="EMBL" id="TQE97231.1"/>
    </source>
</evidence>
<dbReference type="AlphaFoldDB" id="A0A540VKF6"/>
<dbReference type="RefSeq" id="WP_141608827.1">
    <property type="nucleotide sequence ID" value="NZ_VIGC02000004.1"/>
</dbReference>
<dbReference type="GO" id="GO:0005506">
    <property type="term" value="F:iron ion binding"/>
    <property type="evidence" value="ECO:0007669"/>
    <property type="project" value="UniProtKB-ARBA"/>
</dbReference>
<dbReference type="Gene3D" id="2.60.120.620">
    <property type="entry name" value="q2cbj1_9rhob like domain"/>
    <property type="match status" value="1"/>
</dbReference>
<name>A0A540VKF6_9CHLR</name>
<sequence>MSILTASGLNVATSLPLSPEVVAAYHQEGYVILPGGLTPGEVEELRQETTRVCRGELGEIRGVTPAGPEESDDDVLRRYLCIHFPHKISPVMHRYLGHPAIAQVLTQVIGPNVKCMQSMLFIKASGKPGQAWHQDEYFIPTRDRSLTGAWIALDDATVENGCLWVIPGSHRHGIIWPQHEHNDRRFDCTGEAYNFPYTDEDAVPVEVEAGSILFFNGYLLHRSLPNRAPSGYRRVLVNHYMSAESLLPWRPPQEGEHMAIADYRDIVMIAGQDPYAWKGIEDRARPHVRPSGEGGCSKDGR</sequence>
<dbReference type="InterPro" id="IPR008775">
    <property type="entry name" value="Phytyl_CoA_dOase-like"/>
</dbReference>
<dbReference type="GO" id="GO:0016706">
    <property type="term" value="F:2-oxoglutarate-dependent dioxygenase activity"/>
    <property type="evidence" value="ECO:0007669"/>
    <property type="project" value="UniProtKB-ARBA"/>
</dbReference>
<dbReference type="PANTHER" id="PTHR20883">
    <property type="entry name" value="PHYTANOYL-COA DIOXYGENASE DOMAIN CONTAINING 1"/>
    <property type="match status" value="1"/>
</dbReference>
<protein>
    <submittedName>
        <fullName evidence="1">Phytanoyl-CoA dioxygenase family protein</fullName>
    </submittedName>
</protein>
<dbReference type="EMBL" id="VIGC01000004">
    <property type="protein sequence ID" value="TQE97231.1"/>
    <property type="molecule type" value="Genomic_DNA"/>
</dbReference>
<dbReference type="InParanoid" id="A0A540VKF6"/>
<dbReference type="Proteomes" id="UP000317371">
    <property type="component" value="Unassembled WGS sequence"/>
</dbReference>
<keyword evidence="1" id="KW-0560">Oxidoreductase</keyword>
<dbReference type="Pfam" id="PF05721">
    <property type="entry name" value="PhyH"/>
    <property type="match status" value="1"/>
</dbReference>
<proteinExistence type="predicted"/>